<feature type="binding site" evidence="14">
    <location>
        <position position="219"/>
    </location>
    <ligand>
        <name>Ca(2+)</name>
        <dbReference type="ChEBI" id="CHEBI:29108"/>
    </ligand>
</feature>
<dbReference type="Gene3D" id="3.90.850.10">
    <property type="entry name" value="Fumarylacetoacetase-like, C-terminal domain"/>
    <property type="match status" value="1"/>
</dbReference>
<evidence type="ECO:0000256" key="10">
    <source>
        <dbReference type="ARBA" id="ARBA00022878"/>
    </source>
</evidence>
<feature type="binding site" evidence="14">
    <location>
        <position position="146"/>
    </location>
    <ligand>
        <name>Ca(2+)</name>
        <dbReference type="ChEBI" id="CHEBI:29108"/>
    </ligand>
</feature>
<dbReference type="SUPFAM" id="SSF63433">
    <property type="entry name" value="Fumarylacetoacetate hydrolase, FAH, N-terminal domain"/>
    <property type="match status" value="1"/>
</dbReference>
<dbReference type="EMBL" id="QYUQ01000002">
    <property type="protein sequence ID" value="RJG01464.1"/>
    <property type="molecule type" value="Genomic_DNA"/>
</dbReference>
<keyword evidence="9 14" id="KW-0460">Magnesium</keyword>
<keyword evidence="18" id="KW-1185">Reference proteome</keyword>
<evidence type="ECO:0000259" key="15">
    <source>
        <dbReference type="Pfam" id="PF01557"/>
    </source>
</evidence>
<evidence type="ECO:0000256" key="5">
    <source>
        <dbReference type="ARBA" id="ARBA00012094"/>
    </source>
</evidence>
<accession>A0A3A3G0L8</accession>
<feature type="binding site" evidence="13">
    <location>
        <position position="264"/>
    </location>
    <ligand>
        <name>substrate</name>
    </ligand>
</feature>
<dbReference type="Proteomes" id="UP000266327">
    <property type="component" value="Unassembled WGS sequence"/>
</dbReference>
<evidence type="ECO:0000313" key="18">
    <source>
        <dbReference type="Proteomes" id="UP000266327"/>
    </source>
</evidence>
<reference evidence="18" key="1">
    <citation type="submission" date="2018-09" db="EMBL/GenBank/DDBJ databases">
        <authorList>
            <person name="Zhu H."/>
        </authorList>
    </citation>
    <scope>NUCLEOTIDE SEQUENCE [LARGE SCALE GENOMIC DNA]</scope>
    <source>
        <strain evidence="18">K1S02-23</strain>
    </source>
</reference>
<feature type="active site" description="Proton acceptor" evidence="12">
    <location>
        <position position="153"/>
    </location>
</feature>
<evidence type="ECO:0000256" key="3">
    <source>
        <dbReference type="ARBA" id="ARBA00004782"/>
    </source>
</evidence>
<dbReference type="InterPro" id="IPR015377">
    <property type="entry name" value="Fumarylacetoacetase_N"/>
</dbReference>
<evidence type="ECO:0000259" key="16">
    <source>
        <dbReference type="Pfam" id="PF09298"/>
    </source>
</evidence>
<evidence type="ECO:0000256" key="7">
    <source>
        <dbReference type="ARBA" id="ARBA00022801"/>
    </source>
</evidence>
<evidence type="ECO:0000256" key="8">
    <source>
        <dbReference type="ARBA" id="ARBA00022837"/>
    </source>
</evidence>
<dbReference type="InterPro" id="IPR036462">
    <property type="entry name" value="Fumarylacetoacetase_N_sf"/>
</dbReference>
<evidence type="ECO:0000256" key="11">
    <source>
        <dbReference type="ARBA" id="ARBA00023232"/>
    </source>
</evidence>
<evidence type="ECO:0000256" key="9">
    <source>
        <dbReference type="ARBA" id="ARBA00022842"/>
    </source>
</evidence>
<feature type="binding site" evidence="13">
    <location>
        <position position="148"/>
    </location>
    <ligand>
        <name>substrate</name>
    </ligand>
</feature>
<dbReference type="FunFam" id="3.90.850.10:FF:000004">
    <property type="entry name" value="Fumarylacetoacetase"/>
    <property type="match status" value="1"/>
</dbReference>
<dbReference type="SUPFAM" id="SSF56529">
    <property type="entry name" value="FAH"/>
    <property type="match status" value="1"/>
</dbReference>
<dbReference type="NCBIfam" id="TIGR01266">
    <property type="entry name" value="fum_ac_acetase"/>
    <property type="match status" value="1"/>
</dbReference>
<dbReference type="Pfam" id="PF09298">
    <property type="entry name" value="FAA_hydrolase_N"/>
    <property type="match status" value="1"/>
</dbReference>
<proteinExistence type="inferred from homology"/>
<dbReference type="GO" id="GO:0046872">
    <property type="term" value="F:metal ion binding"/>
    <property type="evidence" value="ECO:0007669"/>
    <property type="project" value="UniProtKB-KW"/>
</dbReference>
<evidence type="ECO:0000256" key="14">
    <source>
        <dbReference type="PIRSR" id="PIRSR605959-3"/>
    </source>
</evidence>
<feature type="binding site" evidence="14">
    <location>
        <position position="273"/>
    </location>
    <ligand>
        <name>Mg(2+)</name>
        <dbReference type="ChEBI" id="CHEBI:18420"/>
    </ligand>
</feature>
<comment type="similarity">
    <text evidence="4">Belongs to the FAH family.</text>
</comment>
<evidence type="ECO:0000256" key="2">
    <source>
        <dbReference type="ARBA" id="ARBA00001946"/>
    </source>
</evidence>
<feature type="binding site" evidence="14">
    <location>
        <position position="277"/>
    </location>
    <ligand>
        <name>Mg(2+)</name>
        <dbReference type="ChEBI" id="CHEBI:18420"/>
    </ligand>
</feature>
<dbReference type="OrthoDB" id="3766879at2"/>
<evidence type="ECO:0000313" key="17">
    <source>
        <dbReference type="EMBL" id="RJG01464.1"/>
    </source>
</evidence>
<dbReference type="GO" id="GO:0004334">
    <property type="term" value="F:fumarylacetoacetase activity"/>
    <property type="evidence" value="ECO:0007669"/>
    <property type="project" value="UniProtKB-EC"/>
</dbReference>
<dbReference type="UniPathway" id="UPA00139">
    <property type="reaction ID" value="UER00341"/>
</dbReference>
<dbReference type="PANTHER" id="PTHR43069:SF2">
    <property type="entry name" value="FUMARYLACETOACETASE"/>
    <property type="match status" value="1"/>
</dbReference>
<protein>
    <recommendedName>
        <fullName evidence="5">fumarylacetoacetase</fullName>
        <ecNumber evidence="5">3.7.1.2</ecNumber>
    </recommendedName>
</protein>
<feature type="binding site" evidence="13">
    <location>
        <position position="162"/>
    </location>
    <ligand>
        <name>substrate</name>
    </ligand>
</feature>
<feature type="binding site" evidence="13">
    <location>
        <position position="260"/>
    </location>
    <ligand>
        <name>substrate</name>
    </ligand>
</feature>
<keyword evidence="8 14" id="KW-0106">Calcium</keyword>
<feature type="binding site" evidence="14">
    <location>
        <position position="253"/>
    </location>
    <ligand>
        <name>Mg(2+)</name>
        <dbReference type="ChEBI" id="CHEBI:18420"/>
    </ligand>
</feature>
<keyword evidence="6 14" id="KW-0479">Metal-binding</keyword>
<name>A0A3A3G0L8_9BURK</name>
<dbReference type="InterPro" id="IPR005959">
    <property type="entry name" value="Fumarylacetoacetase"/>
</dbReference>
<evidence type="ECO:0000256" key="1">
    <source>
        <dbReference type="ARBA" id="ARBA00001913"/>
    </source>
</evidence>
<dbReference type="InterPro" id="IPR011234">
    <property type="entry name" value="Fumarylacetoacetase-like_C"/>
</dbReference>
<dbReference type="Gene3D" id="2.30.30.230">
    <property type="entry name" value="Fumarylacetoacetase, N-terminal domain"/>
    <property type="match status" value="1"/>
</dbReference>
<feature type="binding site" evidence="13">
    <location>
        <position position="370"/>
    </location>
    <ligand>
        <name>substrate</name>
    </ligand>
</feature>
<comment type="caution">
    <text evidence="17">The sequence shown here is derived from an EMBL/GenBank/DDBJ whole genome shotgun (WGS) entry which is preliminary data.</text>
</comment>
<evidence type="ECO:0000256" key="13">
    <source>
        <dbReference type="PIRSR" id="PIRSR605959-2"/>
    </source>
</evidence>
<evidence type="ECO:0000256" key="6">
    <source>
        <dbReference type="ARBA" id="ARBA00022723"/>
    </source>
</evidence>
<keyword evidence="7 17" id="KW-0378">Hydrolase</keyword>
<keyword evidence="10" id="KW-0828">Tyrosine catabolism</keyword>
<dbReference type="EC" id="3.7.1.2" evidence="5"/>
<dbReference type="AlphaFoldDB" id="A0A3A3G0L8"/>
<dbReference type="Pfam" id="PF01557">
    <property type="entry name" value="FAA_hydrolase"/>
    <property type="match status" value="1"/>
</dbReference>
<comment type="pathway">
    <text evidence="3">Amino-acid degradation; L-phenylalanine degradation; acetoacetate and fumarate from L-phenylalanine: step 6/6.</text>
</comment>
<evidence type="ECO:0000256" key="4">
    <source>
        <dbReference type="ARBA" id="ARBA00010211"/>
    </source>
</evidence>
<organism evidence="17 18">
    <name type="scientific">Noviherbaspirillum sedimenti</name>
    <dbReference type="NCBI Taxonomy" id="2320865"/>
    <lineage>
        <taxon>Bacteria</taxon>
        <taxon>Pseudomonadati</taxon>
        <taxon>Pseudomonadota</taxon>
        <taxon>Betaproteobacteria</taxon>
        <taxon>Burkholderiales</taxon>
        <taxon>Oxalobacteraceae</taxon>
        <taxon>Noviherbaspirillum</taxon>
    </lineage>
</organism>
<dbReference type="GO" id="GO:0006572">
    <property type="term" value="P:L-tyrosine catabolic process"/>
    <property type="evidence" value="ECO:0007669"/>
    <property type="project" value="UniProtKB-KW"/>
</dbReference>
<dbReference type="InterPro" id="IPR036663">
    <property type="entry name" value="Fumarylacetoacetase_C_sf"/>
</dbReference>
<evidence type="ECO:0000256" key="12">
    <source>
        <dbReference type="PIRSR" id="PIRSR605959-1"/>
    </source>
</evidence>
<gene>
    <name evidence="17" type="primary">fahA</name>
    <name evidence="17" type="ORF">D3878_07585</name>
</gene>
<dbReference type="GO" id="GO:0006559">
    <property type="term" value="P:L-phenylalanine catabolic process"/>
    <property type="evidence" value="ECO:0007669"/>
    <property type="project" value="UniProtKB-UniPathway"/>
</dbReference>
<comment type="cofactor">
    <cofactor evidence="1 14">
        <name>Ca(2+)</name>
        <dbReference type="ChEBI" id="CHEBI:29108"/>
    </cofactor>
</comment>
<feature type="binding site" evidence="14">
    <location>
        <position position="221"/>
    </location>
    <ligand>
        <name>Ca(2+)</name>
        <dbReference type="ChEBI" id="CHEBI:29108"/>
    </ligand>
</feature>
<comment type="cofactor">
    <cofactor evidence="2 14">
        <name>Mg(2+)</name>
        <dbReference type="ChEBI" id="CHEBI:18420"/>
    </cofactor>
</comment>
<sequence>MTAASKENESMAKFDSTTAPSLKSWVESANAADCEFPIQSLPYGVFKTGDSAPRVGVAIGDRILDLAVLAEAGLLKCEAGVFAQPRLNDFIALGRTVWRGVREQISALLSHENQALQGNAGLREKALVAQADASMLLPVEVPGYTDFYSSKEHATNVGALFRDPKNALLPNWSELPIGYNGRASSVIVSGTPVRRPNGQIKLPDQERPIFGACRKLDIELETGFIVGVPNALGEPIPCEEAEQHIFGMVLLNDWSARDLQAWEYVPLGPFNAKTFATSISPWIVTMDALEPFRTAQPAQSPEPLPYLRHAGEHAFDIQLEALLKPQGKAEATTLAHTNFKYMYWSMAQQLAHHTVSGCNTRVGDLMGSGTLSGPTRDSLGALLEATLNGREPITLKTGEQRTFIEDGDELTLRGWCQGAGYRVGFGVCTGTILPAHLVK</sequence>
<dbReference type="PANTHER" id="PTHR43069">
    <property type="entry name" value="FUMARYLACETOACETASE"/>
    <property type="match status" value="1"/>
</dbReference>
<dbReference type="GO" id="GO:1902000">
    <property type="term" value="P:homogentisate catabolic process"/>
    <property type="evidence" value="ECO:0007669"/>
    <property type="project" value="TreeGrafter"/>
</dbReference>
<feature type="domain" description="Fumarylacetoacetase N-terminal" evidence="16">
    <location>
        <begin position="39"/>
        <end position="138"/>
    </location>
</feature>
<keyword evidence="11" id="KW-0585">Phenylalanine catabolism</keyword>
<feature type="domain" description="Fumarylacetoacetase-like C-terminal" evidence="15">
    <location>
        <begin position="144"/>
        <end position="423"/>
    </location>
</feature>